<comment type="caution">
    <text evidence="2">The sequence shown here is derived from an EMBL/GenBank/DDBJ whole genome shotgun (WGS) entry which is preliminary data.</text>
</comment>
<sequence>MLFWIVFSLIRSFVFGFAGHSNAWFGVLECPFFVASFGLLLYGLHKISDKFSFAGVLISLLNAVFLFINNVSLYESGWIFLI</sequence>
<evidence type="ECO:0000256" key="1">
    <source>
        <dbReference type="SAM" id="Phobius"/>
    </source>
</evidence>
<dbReference type="AlphaFoldDB" id="A0A2A8H7U9"/>
<evidence type="ECO:0000313" key="3">
    <source>
        <dbReference type="Proteomes" id="UP000220841"/>
    </source>
</evidence>
<feature type="transmembrane region" description="Helical" evidence="1">
    <location>
        <begin position="51"/>
        <end position="68"/>
    </location>
</feature>
<name>A0A2A8H7U9_9BACI</name>
<feature type="transmembrane region" description="Helical" evidence="1">
    <location>
        <begin position="24"/>
        <end position="44"/>
    </location>
</feature>
<proteinExistence type="predicted"/>
<evidence type="ECO:0000313" key="2">
    <source>
        <dbReference type="EMBL" id="PEP91629.1"/>
    </source>
</evidence>
<dbReference type="RefSeq" id="WP_098227745.1">
    <property type="nucleotide sequence ID" value="NZ_NUBY01000233.1"/>
</dbReference>
<keyword evidence="1" id="KW-0472">Membrane</keyword>
<dbReference type="EMBL" id="NUBY01000233">
    <property type="protein sequence ID" value="PEP91629.1"/>
    <property type="molecule type" value="Genomic_DNA"/>
</dbReference>
<accession>A0A2A8H7U9</accession>
<reference evidence="2 3" key="1">
    <citation type="submission" date="2017-09" db="EMBL/GenBank/DDBJ databases">
        <title>Large-scale bioinformatics analysis of Bacillus genomes uncovers conserved roles of natural products in bacterial physiology.</title>
        <authorList>
            <consortium name="Agbiome Team Llc"/>
            <person name="Bleich R.M."/>
            <person name="Grubbs K.J."/>
            <person name="Santa Maria K.C."/>
            <person name="Allen S.E."/>
            <person name="Farag S."/>
            <person name="Shank E.A."/>
            <person name="Bowers A."/>
        </authorList>
    </citation>
    <scope>NUCLEOTIDE SEQUENCE [LARGE SCALE GENOMIC DNA]</scope>
    <source>
        <strain evidence="2 3">AFS021349</strain>
    </source>
</reference>
<organism evidence="2 3">
    <name type="scientific">Bacillus toyonensis</name>
    <dbReference type="NCBI Taxonomy" id="155322"/>
    <lineage>
        <taxon>Bacteria</taxon>
        <taxon>Bacillati</taxon>
        <taxon>Bacillota</taxon>
        <taxon>Bacilli</taxon>
        <taxon>Bacillales</taxon>
        <taxon>Bacillaceae</taxon>
        <taxon>Bacillus</taxon>
        <taxon>Bacillus cereus group</taxon>
    </lineage>
</organism>
<dbReference type="Proteomes" id="UP000220841">
    <property type="component" value="Unassembled WGS sequence"/>
</dbReference>
<protein>
    <submittedName>
        <fullName evidence="2">Uncharacterized protein</fullName>
    </submittedName>
</protein>
<keyword evidence="1" id="KW-1133">Transmembrane helix</keyword>
<keyword evidence="1" id="KW-0812">Transmembrane</keyword>
<gene>
    <name evidence="2" type="ORF">CN585_27800</name>
</gene>